<dbReference type="InterPro" id="IPR007452">
    <property type="entry name" value="TamB_C"/>
</dbReference>
<dbReference type="PANTHER" id="PTHR36985">
    <property type="entry name" value="TRANSLOCATION AND ASSEMBLY MODULE SUBUNIT TAMB"/>
    <property type="match status" value="1"/>
</dbReference>
<reference evidence="7 8" key="1">
    <citation type="submission" date="2016-11" db="EMBL/GenBank/DDBJ databases">
        <authorList>
            <person name="Jaros S."/>
            <person name="Januszkiewicz K."/>
            <person name="Wedrychowicz H."/>
        </authorList>
    </citation>
    <scope>NUCLEOTIDE SEQUENCE [LARGE SCALE GENOMIC DNA]</scope>
    <source>
        <strain evidence="7 8">DSM 22153</strain>
    </source>
</reference>
<comment type="subcellular location">
    <subcellularLocation>
        <location evidence="1">Membrane</location>
        <topology evidence="1">Single-pass membrane protein</topology>
    </subcellularLocation>
</comment>
<feature type="region of interest" description="Disordered" evidence="5">
    <location>
        <begin position="1202"/>
        <end position="1222"/>
    </location>
</feature>
<evidence type="ECO:0000256" key="1">
    <source>
        <dbReference type="ARBA" id="ARBA00004167"/>
    </source>
</evidence>
<dbReference type="EMBL" id="FRBW01000001">
    <property type="protein sequence ID" value="SHL73898.1"/>
    <property type="molecule type" value="Genomic_DNA"/>
</dbReference>
<dbReference type="PANTHER" id="PTHR36985:SF1">
    <property type="entry name" value="TRANSLOCATION AND ASSEMBLY MODULE SUBUNIT TAMB"/>
    <property type="match status" value="1"/>
</dbReference>
<dbReference type="STRING" id="735517.SAMN05444272_1354"/>
<keyword evidence="4" id="KW-0472">Membrane</keyword>
<name>A0A1M7D3A2_9HYPH</name>
<keyword evidence="3" id="KW-1133">Transmembrane helix</keyword>
<proteinExistence type="predicted"/>
<dbReference type="Proteomes" id="UP000186002">
    <property type="component" value="Unassembled WGS sequence"/>
</dbReference>
<evidence type="ECO:0000313" key="7">
    <source>
        <dbReference type="EMBL" id="SHL73898.1"/>
    </source>
</evidence>
<dbReference type="GO" id="GO:0005886">
    <property type="term" value="C:plasma membrane"/>
    <property type="evidence" value="ECO:0007669"/>
    <property type="project" value="InterPro"/>
</dbReference>
<sequence>MKRLLKSLLWLLAILIVLPVLLLAALQFQGGRTLLSSLLSDLASSEDMQITITDLGLSWGLDASARSVAIADREGEWLNVSGAEVLWSPLALLGGRVEINLVSVDDISLARAPLPAAASKDTEEDAASSSSLPILPGDLKSLRINRIALGAPLLGEAIELTANGSAALARAPLEVSGALHVARLGGDEGTIDADVAFLPDAETLRFDLTVAEPRGGLVARLGAMPGLPAVDFKLTGDGPLSDWTAKLSAALDGRQTLTGTARLTESGTGRQLSADLNGEVAPLLPELANAFFLGTTNLKLTADLSQDFLPETGQMDLSTQTLRLTANGQFDPATQRINARSSLHVGADGGNLIALDLPERRVIFGPIQTDVTVQGTLEDAAWSAKLNAAQLGTSEGKVGQFALDLAGQSANLTPEALTSDFALKLSAGGIALTDPALSALGDRIDLTTKGTLSGKEQTVSLAEGALTLPLLTLALGETDFSQDKATSRGTLRIDDLSPLSGLAGQTLSGALTSSFVADLDPQALTGTVTLDANGRNLAAGIAALDALLTGDTSLKLEAAANGSSDLTLSSFALAASGLQASGSGSLKDGTVAAEIEAALNDLSKVDPQVEGGLTLKGSVDGALDAPSFTADLASSKLTLAGTPVDGLALHAEGVASAAAPEAKVTLNGSMKGAPLTLDAVLKSENGAATINPVSADIAGNKLSGQFQISDLTKALETLEGQLKLDAPVLANLSPLVLTDVAGEVQGSMSIARQGSGPQTVQLDLSGSGIKAAGNLLDKLSLKATASDPFAVPKIDGNLLAEGLIAGSTPVRKITLTASNQGPETLFDTAVDLSADGSGKDGLKATGRLTQLDNGGFRIGLDKLNGGYQGLETKLKAPAEVVYADGLATLKAFALSLGSGDLSVSGTAGDQLNLKAQLNSVPLSLANAFAPQVGLGGTLSGTATATGAATSPAASWSLTASNLTANALRQQGLPAITIASSGKMAGDTVTQETRVTGPDGLTVAINGSVGAKAPFPLRLSVDGNAPLAFARLPLTKAGLRGAGSFGISGTVGGTATAPTYSVSARPREVSVTDLASSLTLKNLTGSIDATQTGVTLSALRGDIAAGGSISVSGTVGLGEGLPANIDIRADQARYIDPGLVNAVLDAALKIEGPMSSSREAMLVSGKVTLNKADISIPETLPGSISPVAVRHVNAPKAVRQQVSELRGDGGTSDASAAPASQSPRLDITVSAPGRVFVRGRGIDAELFGDLVIRGTADAPQATGGFTLRRGLIDILTRRLTFSRGLVTFSGDLTPALDFLATSSISSTTVTVAVNGYASDPAISFSSSPERPQDEVLALLLFNKEMGSLSPTQIAQLAAAIATLTGGSDNGPLAQLRKSLGLDAIDIDTSGSDGPTIGVGKYINDNIYLGVEQGTSNGDSRVKVDIDLDRGLKVRGEVGANGSSKAGIYFEKEY</sequence>
<evidence type="ECO:0000313" key="8">
    <source>
        <dbReference type="Proteomes" id="UP000186002"/>
    </source>
</evidence>
<feature type="compositionally biased region" description="Low complexity" evidence="5">
    <location>
        <begin position="1211"/>
        <end position="1222"/>
    </location>
</feature>
<protein>
    <submittedName>
        <fullName evidence="7">Autotransporter secretion inner membrane protein TamB</fullName>
    </submittedName>
</protein>
<evidence type="ECO:0000256" key="5">
    <source>
        <dbReference type="SAM" id="MobiDB-lite"/>
    </source>
</evidence>
<gene>
    <name evidence="7" type="ORF">SAMN05444272_1354</name>
</gene>
<evidence type="ECO:0000259" key="6">
    <source>
        <dbReference type="Pfam" id="PF04357"/>
    </source>
</evidence>
<feature type="domain" description="Translocation and assembly module TamB C-terminal" evidence="6">
    <location>
        <begin position="1099"/>
        <end position="1452"/>
    </location>
</feature>
<keyword evidence="2" id="KW-0812">Transmembrane</keyword>
<evidence type="ECO:0000256" key="4">
    <source>
        <dbReference type="ARBA" id="ARBA00023136"/>
    </source>
</evidence>
<dbReference type="Pfam" id="PF04357">
    <property type="entry name" value="TamB"/>
    <property type="match status" value="1"/>
</dbReference>
<keyword evidence="8" id="KW-1185">Reference proteome</keyword>
<evidence type="ECO:0000256" key="3">
    <source>
        <dbReference type="ARBA" id="ARBA00022989"/>
    </source>
</evidence>
<organism evidence="7 8">
    <name type="scientific">Roseibium suaedae</name>
    <dbReference type="NCBI Taxonomy" id="735517"/>
    <lineage>
        <taxon>Bacteria</taxon>
        <taxon>Pseudomonadati</taxon>
        <taxon>Pseudomonadota</taxon>
        <taxon>Alphaproteobacteria</taxon>
        <taxon>Hyphomicrobiales</taxon>
        <taxon>Stappiaceae</taxon>
        <taxon>Roseibium</taxon>
    </lineage>
</organism>
<evidence type="ECO:0000256" key="2">
    <source>
        <dbReference type="ARBA" id="ARBA00022692"/>
    </source>
</evidence>
<dbReference type="GO" id="GO:0009306">
    <property type="term" value="P:protein secretion"/>
    <property type="evidence" value="ECO:0007669"/>
    <property type="project" value="InterPro"/>
</dbReference>
<accession>A0A1M7D3A2</accession>